<accession>A0ABX5XRL4</accession>
<gene>
    <name evidence="3" type="ORF">TBK1r_34950</name>
</gene>
<evidence type="ECO:0000259" key="2">
    <source>
        <dbReference type="Pfam" id="PF10400"/>
    </source>
</evidence>
<dbReference type="Gene3D" id="6.10.140.190">
    <property type="match status" value="1"/>
</dbReference>
<organism evidence="3 4">
    <name type="scientific">Stieleria magnilauensis</name>
    <dbReference type="NCBI Taxonomy" id="2527963"/>
    <lineage>
        <taxon>Bacteria</taxon>
        <taxon>Pseudomonadati</taxon>
        <taxon>Planctomycetota</taxon>
        <taxon>Planctomycetia</taxon>
        <taxon>Pirellulales</taxon>
        <taxon>Pirellulaceae</taxon>
        <taxon>Stieleria</taxon>
    </lineage>
</organism>
<dbReference type="InterPro" id="IPR005149">
    <property type="entry name" value="Tscrpt_reg_PadR_N"/>
</dbReference>
<dbReference type="InterPro" id="IPR018309">
    <property type="entry name" value="Tscrpt_reg_PadR_C"/>
</dbReference>
<reference evidence="3 4" key="1">
    <citation type="submission" date="2019-02" db="EMBL/GenBank/DDBJ databases">
        <title>Deep-cultivation of Planctomycetes and their phenomic and genomic characterization uncovers novel biology.</title>
        <authorList>
            <person name="Wiegand S."/>
            <person name="Jogler M."/>
            <person name="Boedeker C."/>
            <person name="Pinto D."/>
            <person name="Vollmers J."/>
            <person name="Rivas-Marin E."/>
            <person name="Kohn T."/>
            <person name="Peeters S.H."/>
            <person name="Heuer A."/>
            <person name="Rast P."/>
            <person name="Oberbeckmann S."/>
            <person name="Bunk B."/>
            <person name="Jeske O."/>
            <person name="Meyerdierks A."/>
            <person name="Storesund J.E."/>
            <person name="Kallscheuer N."/>
            <person name="Luecker S."/>
            <person name="Lage O.M."/>
            <person name="Pohl T."/>
            <person name="Merkel B.J."/>
            <person name="Hornburger P."/>
            <person name="Mueller R.-W."/>
            <person name="Bruemmer F."/>
            <person name="Labrenz M."/>
            <person name="Spormann A.M."/>
            <person name="Op den Camp H."/>
            <person name="Overmann J."/>
            <person name="Amann R."/>
            <person name="Jetten M.S.M."/>
            <person name="Mascher T."/>
            <person name="Medema M.H."/>
            <person name="Devos D.P."/>
            <person name="Kaster A.-K."/>
            <person name="Ovreas L."/>
            <person name="Rohde M."/>
            <person name="Galperin M.Y."/>
            <person name="Jogler C."/>
        </authorList>
    </citation>
    <scope>NUCLEOTIDE SEQUENCE [LARGE SCALE GENOMIC DNA]</scope>
    <source>
        <strain evidence="3 4">TBK1r</strain>
    </source>
</reference>
<dbReference type="Pfam" id="PF10400">
    <property type="entry name" value="Vir_act_alpha_C"/>
    <property type="match status" value="1"/>
</dbReference>
<dbReference type="Proteomes" id="UP000318081">
    <property type="component" value="Chromosome"/>
</dbReference>
<feature type="domain" description="Transcription regulator PadR N-terminal" evidence="1">
    <location>
        <begin position="11"/>
        <end position="84"/>
    </location>
</feature>
<sequence length="201" mass="23415">MASKQKTKFAVLGLLTWKPMSGYDIKKMVDVGLSHFWNENYGQIYPTLEQLVRDGMATKKEKRITGQRQRFVYAITRKGQRAFSDWLSEPTDAPIVRNELQLKFFLSCKLPADQSVRLINEYRAQQQGMLDEYRQSENVLRQAIRDETYPDDLSRIFEIANSSDKSRAVHCNIFLLTLRHGIHAIEARLAWCDEVLENLSR</sequence>
<evidence type="ECO:0000259" key="1">
    <source>
        <dbReference type="Pfam" id="PF03551"/>
    </source>
</evidence>
<dbReference type="Pfam" id="PF03551">
    <property type="entry name" value="PadR"/>
    <property type="match status" value="1"/>
</dbReference>
<feature type="domain" description="Transcription regulator PadR C-terminal" evidence="2">
    <location>
        <begin position="96"/>
        <end position="199"/>
    </location>
</feature>
<name>A0ABX5XRL4_9BACT</name>
<dbReference type="Gene3D" id="1.10.10.10">
    <property type="entry name" value="Winged helix-like DNA-binding domain superfamily/Winged helix DNA-binding domain"/>
    <property type="match status" value="1"/>
</dbReference>
<dbReference type="InterPro" id="IPR036388">
    <property type="entry name" value="WH-like_DNA-bd_sf"/>
</dbReference>
<proteinExistence type="predicted"/>
<protein>
    <submittedName>
        <fullName evidence="3">Transcriptional regulator PadR-like family protein</fullName>
    </submittedName>
</protein>
<keyword evidence="4" id="KW-1185">Reference proteome</keyword>
<dbReference type="RefSeq" id="WP_145212943.1">
    <property type="nucleotide sequence ID" value="NZ_CP036432.1"/>
</dbReference>
<evidence type="ECO:0000313" key="3">
    <source>
        <dbReference type="EMBL" id="QDV84544.1"/>
    </source>
</evidence>
<evidence type="ECO:0000313" key="4">
    <source>
        <dbReference type="Proteomes" id="UP000318081"/>
    </source>
</evidence>
<dbReference type="InterPro" id="IPR036390">
    <property type="entry name" value="WH_DNA-bd_sf"/>
</dbReference>
<dbReference type="PANTHER" id="PTHR43252">
    <property type="entry name" value="TRANSCRIPTIONAL REGULATOR YQJI"/>
    <property type="match status" value="1"/>
</dbReference>
<dbReference type="PANTHER" id="PTHR43252:SF6">
    <property type="entry name" value="NEGATIVE TRANSCRIPTION REGULATOR PADR"/>
    <property type="match status" value="1"/>
</dbReference>
<dbReference type="SUPFAM" id="SSF46785">
    <property type="entry name" value="Winged helix' DNA-binding domain"/>
    <property type="match status" value="1"/>
</dbReference>
<dbReference type="EMBL" id="CP036432">
    <property type="protein sequence ID" value="QDV84544.1"/>
    <property type="molecule type" value="Genomic_DNA"/>
</dbReference>